<dbReference type="OrthoDB" id="153031at2"/>
<proteinExistence type="predicted"/>
<dbReference type="STRING" id="1428628.WN71_020305"/>
<accession>A0A1J4NY09</accession>
<name>A0A1J4NY09_9ACTN</name>
<dbReference type="EMBL" id="LAVA02000046">
    <property type="protein sequence ID" value="OIJ66014.1"/>
    <property type="molecule type" value="Genomic_DNA"/>
</dbReference>
<dbReference type="AlphaFoldDB" id="A0A1J4NY09"/>
<organism evidence="2 3">
    <name type="scientific">Streptomyces mangrovisoli</name>
    <dbReference type="NCBI Taxonomy" id="1428628"/>
    <lineage>
        <taxon>Bacteria</taxon>
        <taxon>Bacillati</taxon>
        <taxon>Actinomycetota</taxon>
        <taxon>Actinomycetes</taxon>
        <taxon>Kitasatosporales</taxon>
        <taxon>Streptomycetaceae</taxon>
        <taxon>Streptomyces</taxon>
    </lineage>
</organism>
<evidence type="ECO:0008006" key="4">
    <source>
        <dbReference type="Google" id="ProtNLM"/>
    </source>
</evidence>
<feature type="transmembrane region" description="Helical" evidence="1">
    <location>
        <begin position="297"/>
        <end position="321"/>
    </location>
</feature>
<evidence type="ECO:0000313" key="2">
    <source>
        <dbReference type="EMBL" id="OIJ66014.1"/>
    </source>
</evidence>
<reference evidence="2" key="1">
    <citation type="submission" date="2016-10" db="EMBL/GenBank/DDBJ databases">
        <title>Genome sequence of Streptomyces mangrovisoli MUSC 149.</title>
        <authorList>
            <person name="Lee L.-H."/>
            <person name="Ser H.-L."/>
        </authorList>
    </citation>
    <scope>NUCLEOTIDE SEQUENCE [LARGE SCALE GENOMIC DNA]</scope>
    <source>
        <strain evidence="2">MUSC 149</strain>
    </source>
</reference>
<comment type="caution">
    <text evidence="2">The sequence shown here is derived from an EMBL/GenBank/DDBJ whole genome shotgun (WGS) entry which is preliminary data.</text>
</comment>
<protein>
    <recommendedName>
        <fullName evidence="4">DUF3068 domain-containing protein</fullName>
    </recommendedName>
</protein>
<evidence type="ECO:0000313" key="3">
    <source>
        <dbReference type="Proteomes" id="UP000034196"/>
    </source>
</evidence>
<keyword evidence="1" id="KW-0812">Transmembrane</keyword>
<dbReference type="RefSeq" id="WP_052742881.1">
    <property type="nucleotide sequence ID" value="NZ_LAVA02000046.1"/>
</dbReference>
<keyword evidence="1" id="KW-0472">Membrane</keyword>
<dbReference type="InterPro" id="IPR021424">
    <property type="entry name" value="PorA"/>
</dbReference>
<sequence>MRKSSWILTGTAVVLVATSAVTRFGAYPALHQIPSDADSTFHYKGTASLLNAPALAAGDSAHAYLRDLPVTLDWRIAVRDTSGRTAVVLDDAVLRGPGGKTLNSAQHIWAVDRRTLSDRPAPAGSGAEQHSGLVFSWPLDPEKRDYPFWDTGVRRTVTARYAGSDQVDGRQAYRYAIKATGALADPTTVKALPKVLPRSAVAALSQALPAAQRPGKAALAALPEAVPLTYTSTTERTGWVDASTGLALNGSLHQTVLAQTQGASGPVTLFPVTDVSVKGAAASVHQQTHDASVAQRAWWWLSTGVPLGLLVLAILAAALAFRFARRAAGDRSPSEDEREEAPTPAA</sequence>
<gene>
    <name evidence="2" type="ORF">WN71_020305</name>
</gene>
<evidence type="ECO:0000256" key="1">
    <source>
        <dbReference type="SAM" id="Phobius"/>
    </source>
</evidence>
<dbReference type="Pfam" id="PF11271">
    <property type="entry name" value="PorA"/>
    <property type="match status" value="1"/>
</dbReference>
<keyword evidence="1" id="KW-1133">Transmembrane helix</keyword>
<dbReference type="Proteomes" id="UP000034196">
    <property type="component" value="Unassembled WGS sequence"/>
</dbReference>
<keyword evidence="3" id="KW-1185">Reference proteome</keyword>